<accession>A0A3R9V6Y8</accession>
<keyword evidence="3" id="KW-1015">Disulfide bond</keyword>
<reference evidence="7 8" key="1">
    <citation type="submission" date="2018-12" db="EMBL/GenBank/DDBJ databases">
        <authorList>
            <person name="Feng G."/>
            <person name="Zhu H."/>
        </authorList>
    </citation>
    <scope>NUCLEOTIDE SEQUENCE [LARGE SCALE GENOMIC DNA]</scope>
    <source>
        <strain evidence="7 8">KCTC 12533</strain>
    </source>
</reference>
<dbReference type="PANTHER" id="PTHR42852">
    <property type="entry name" value="THIOL:DISULFIDE INTERCHANGE PROTEIN DSBE"/>
    <property type="match status" value="1"/>
</dbReference>
<dbReference type="AlphaFoldDB" id="A0A3R9V6Y8"/>
<sequence>MTFTANHLTSHRKNRPHGYAGSDSSLRNRYRPMAYRSTLTAALIWAGLLAAPLLGRAQGTVILTGKVSGRTTDTVAVSVRENPLDIKEQITYARLDSKGEFRLALTVNGPTRADLVYGDDVADMFLEPGNQLEIRFKGNDLASSVRYKGKGAEANTFMAEMDDKFVENDGFQVLPDNIMLYEAPFLTFLDYRRKEENKFLEDGGEGLSQAFKNYIKAEIDYSYANDRLTFQDLREQVVATEGRLKMTPGYYSFLDDKALINNPGAVQSEMYQEFLLNYIHYLAITSGKQRSDPDFYQVCYDMAKKQLSGPAKPIIMGRVLKESFRFGHVKQSAAMLEDFRSVDSANGYYPVLKQDFDTHKAFAIGAPAPDFRLVSSTGDTVSLKQFAGKLVYVNFWRTTSGLALRDLPYETELAKKFEGKNIVFLNIALDENEGAWKQLVISKKLPGLHVRTNGGMRSAVARAYAIQDVPSYFLLAEDGTFLNTKPKRLSSRAAYDEIKESFGKANTYSSTLPGR</sequence>
<evidence type="ECO:0000259" key="6">
    <source>
        <dbReference type="PROSITE" id="PS51352"/>
    </source>
</evidence>
<protein>
    <submittedName>
        <fullName evidence="7">AhpC/TSA family protein</fullName>
    </submittedName>
</protein>
<keyword evidence="4" id="KW-0676">Redox-active center</keyword>
<evidence type="ECO:0000256" key="3">
    <source>
        <dbReference type="ARBA" id="ARBA00023157"/>
    </source>
</evidence>
<dbReference type="GO" id="GO:0016491">
    <property type="term" value="F:oxidoreductase activity"/>
    <property type="evidence" value="ECO:0007669"/>
    <property type="project" value="InterPro"/>
</dbReference>
<keyword evidence="2" id="KW-0201">Cytochrome c-type biogenesis</keyword>
<dbReference type="EMBL" id="RWIT01000006">
    <property type="protein sequence ID" value="RSK48080.1"/>
    <property type="molecule type" value="Genomic_DNA"/>
</dbReference>
<feature type="domain" description="Thioredoxin" evidence="6">
    <location>
        <begin position="362"/>
        <end position="508"/>
    </location>
</feature>
<dbReference type="PANTHER" id="PTHR42852:SF6">
    <property type="entry name" value="THIOL:DISULFIDE INTERCHANGE PROTEIN DSBE"/>
    <property type="match status" value="1"/>
</dbReference>
<keyword evidence="8" id="KW-1185">Reference proteome</keyword>
<dbReference type="GO" id="GO:0030313">
    <property type="term" value="C:cell envelope"/>
    <property type="evidence" value="ECO:0007669"/>
    <property type="project" value="UniProtKB-SubCell"/>
</dbReference>
<dbReference type="Proteomes" id="UP000273500">
    <property type="component" value="Unassembled WGS sequence"/>
</dbReference>
<evidence type="ECO:0000313" key="8">
    <source>
        <dbReference type="Proteomes" id="UP000273500"/>
    </source>
</evidence>
<comment type="subcellular location">
    <subcellularLocation>
        <location evidence="1">Cell envelope</location>
    </subcellularLocation>
</comment>
<dbReference type="GO" id="GO:0017004">
    <property type="term" value="P:cytochrome complex assembly"/>
    <property type="evidence" value="ECO:0007669"/>
    <property type="project" value="UniProtKB-KW"/>
</dbReference>
<dbReference type="InterPro" id="IPR013740">
    <property type="entry name" value="Redoxin"/>
</dbReference>
<gene>
    <name evidence="7" type="ORF">EI291_13415</name>
</gene>
<evidence type="ECO:0000313" key="7">
    <source>
        <dbReference type="EMBL" id="RSK48080.1"/>
    </source>
</evidence>
<dbReference type="InterPro" id="IPR013766">
    <property type="entry name" value="Thioredoxin_domain"/>
</dbReference>
<dbReference type="CDD" id="cd02966">
    <property type="entry name" value="TlpA_like_family"/>
    <property type="match status" value="1"/>
</dbReference>
<name>A0A3R9V6Y8_9BACT</name>
<dbReference type="Gene3D" id="3.40.30.10">
    <property type="entry name" value="Glutaredoxin"/>
    <property type="match status" value="1"/>
</dbReference>
<dbReference type="Pfam" id="PF08534">
    <property type="entry name" value="Redoxin"/>
    <property type="match status" value="1"/>
</dbReference>
<feature type="region of interest" description="Disordered" evidence="5">
    <location>
        <begin position="1"/>
        <end position="24"/>
    </location>
</feature>
<evidence type="ECO:0000256" key="2">
    <source>
        <dbReference type="ARBA" id="ARBA00022748"/>
    </source>
</evidence>
<evidence type="ECO:0000256" key="4">
    <source>
        <dbReference type="ARBA" id="ARBA00023284"/>
    </source>
</evidence>
<comment type="caution">
    <text evidence="7">The sequence shown here is derived from an EMBL/GenBank/DDBJ whole genome shotgun (WGS) entry which is preliminary data.</text>
</comment>
<dbReference type="InterPro" id="IPR050553">
    <property type="entry name" value="Thioredoxin_ResA/DsbE_sf"/>
</dbReference>
<dbReference type="SUPFAM" id="SSF52833">
    <property type="entry name" value="Thioredoxin-like"/>
    <property type="match status" value="1"/>
</dbReference>
<proteinExistence type="predicted"/>
<dbReference type="InterPro" id="IPR036249">
    <property type="entry name" value="Thioredoxin-like_sf"/>
</dbReference>
<organism evidence="7 8">
    <name type="scientific">Hymenobacter rigui</name>
    <dbReference type="NCBI Taxonomy" id="334424"/>
    <lineage>
        <taxon>Bacteria</taxon>
        <taxon>Pseudomonadati</taxon>
        <taxon>Bacteroidota</taxon>
        <taxon>Cytophagia</taxon>
        <taxon>Cytophagales</taxon>
        <taxon>Hymenobacteraceae</taxon>
        <taxon>Hymenobacter</taxon>
    </lineage>
</organism>
<dbReference type="RefSeq" id="WP_125420706.1">
    <property type="nucleotide sequence ID" value="NZ_RWIT01000006.1"/>
</dbReference>
<dbReference type="OrthoDB" id="6399635at2"/>
<evidence type="ECO:0000256" key="5">
    <source>
        <dbReference type="SAM" id="MobiDB-lite"/>
    </source>
</evidence>
<evidence type="ECO:0000256" key="1">
    <source>
        <dbReference type="ARBA" id="ARBA00004196"/>
    </source>
</evidence>
<dbReference type="PROSITE" id="PS51352">
    <property type="entry name" value="THIOREDOXIN_2"/>
    <property type="match status" value="1"/>
</dbReference>